<dbReference type="Pfam" id="PF04299">
    <property type="entry name" value="FMN_bind_2"/>
    <property type="match status" value="1"/>
</dbReference>
<dbReference type="PANTHER" id="PTHR35802:SF1">
    <property type="entry name" value="PROTEASE SYNTHASE AND SPORULATION PROTEIN PAI 2"/>
    <property type="match status" value="1"/>
</dbReference>
<dbReference type="AlphaFoldDB" id="A0A0S2FAT9"/>
<gene>
    <name evidence="1" type="ORF">LA76x_2560</name>
</gene>
<sequence length="211" mass="23896">MYLPRAFAETDLGALDRLADAYDFATLITVRDDAPTVSHLPLLYRRDGEQVELRGHWARPNPQARHAGPALAILQGPHAYVSPGWYTDKESAARVPTWNYAIAHLHGELHTFEDEAGLAQLVDDLSAHHEGRIGSDWRFEVEREELRRQLRGIVGFRFKVERITLKFKLSQNHPLANRENVATQLQAQDRDDSRAVAALMRERMALPSSGD</sequence>
<dbReference type="SUPFAM" id="SSF50475">
    <property type="entry name" value="FMN-binding split barrel"/>
    <property type="match status" value="1"/>
</dbReference>
<dbReference type="KEGG" id="lab:LA76x_2560"/>
<dbReference type="PIRSF" id="PIRSF010372">
    <property type="entry name" value="PaiB"/>
    <property type="match status" value="1"/>
</dbReference>
<dbReference type="InterPro" id="IPR007396">
    <property type="entry name" value="TR_PAI2-type"/>
</dbReference>
<protein>
    <submittedName>
        <fullName evidence="1">Putative FMN-binding domain protein</fullName>
    </submittedName>
</protein>
<evidence type="ECO:0000313" key="2">
    <source>
        <dbReference type="Proteomes" id="UP000060787"/>
    </source>
</evidence>
<dbReference type="Gene3D" id="2.30.110.10">
    <property type="entry name" value="Electron Transport, Fmn-binding Protein, Chain A"/>
    <property type="match status" value="1"/>
</dbReference>
<reference evidence="1 2" key="1">
    <citation type="journal article" date="2015" name="BMC Genomics">
        <title>Comparative genomics and metabolic profiling of the genus Lysobacter.</title>
        <authorList>
            <person name="de Bruijn I."/>
            <person name="Cheng X."/>
            <person name="de Jager V."/>
            <person name="Exposito R.G."/>
            <person name="Watrous J."/>
            <person name="Patel N."/>
            <person name="Postma J."/>
            <person name="Dorrestein P.C."/>
            <person name="Kobayashi D."/>
            <person name="Raaijmakers J.M."/>
        </authorList>
    </citation>
    <scope>NUCLEOTIDE SEQUENCE [LARGE SCALE GENOMIC DNA]</scope>
    <source>
        <strain evidence="1 2">76</strain>
    </source>
</reference>
<dbReference type="RefSeq" id="WP_057917926.1">
    <property type="nucleotide sequence ID" value="NZ_CP011129.1"/>
</dbReference>
<dbReference type="PATRIC" id="fig|84531.8.peg.2569"/>
<dbReference type="EMBL" id="CP011129">
    <property type="protein sequence ID" value="ALN80690.1"/>
    <property type="molecule type" value="Genomic_DNA"/>
</dbReference>
<dbReference type="eggNOG" id="COG2808">
    <property type="taxonomic scope" value="Bacteria"/>
</dbReference>
<dbReference type="PANTHER" id="PTHR35802">
    <property type="entry name" value="PROTEASE SYNTHASE AND SPORULATION PROTEIN PAI 2"/>
    <property type="match status" value="1"/>
</dbReference>
<dbReference type="Proteomes" id="UP000060787">
    <property type="component" value="Chromosome"/>
</dbReference>
<organism evidence="1 2">
    <name type="scientific">Lysobacter antibioticus</name>
    <dbReference type="NCBI Taxonomy" id="84531"/>
    <lineage>
        <taxon>Bacteria</taxon>
        <taxon>Pseudomonadati</taxon>
        <taxon>Pseudomonadota</taxon>
        <taxon>Gammaproteobacteria</taxon>
        <taxon>Lysobacterales</taxon>
        <taxon>Lysobacteraceae</taxon>
        <taxon>Lysobacter</taxon>
    </lineage>
</organism>
<keyword evidence="2" id="KW-1185">Reference proteome</keyword>
<dbReference type="STRING" id="84531.LA76x_2560"/>
<accession>A0A0S2FAT9</accession>
<name>A0A0S2FAT9_LYSAN</name>
<proteinExistence type="predicted"/>
<dbReference type="InterPro" id="IPR012349">
    <property type="entry name" value="Split_barrel_FMN-bd"/>
</dbReference>
<evidence type="ECO:0000313" key="1">
    <source>
        <dbReference type="EMBL" id="ALN80690.1"/>
    </source>
</evidence>